<dbReference type="Pfam" id="PF13499">
    <property type="entry name" value="EF-hand_7"/>
    <property type="match status" value="1"/>
</dbReference>
<dbReference type="OrthoDB" id="440479at2759"/>
<dbReference type="Gene3D" id="1.10.287.70">
    <property type="match status" value="1"/>
</dbReference>
<dbReference type="InterPro" id="IPR043203">
    <property type="entry name" value="VGCC_Ca_Na"/>
</dbReference>
<dbReference type="Pfam" id="PF00520">
    <property type="entry name" value="Ion_trans"/>
    <property type="match status" value="1"/>
</dbReference>
<keyword evidence="2 6" id="KW-0812">Transmembrane</keyword>
<evidence type="ECO:0000256" key="6">
    <source>
        <dbReference type="SAM" id="Phobius"/>
    </source>
</evidence>
<dbReference type="PANTHER" id="PTHR10037:SF62">
    <property type="entry name" value="SODIUM CHANNEL PROTEIN 60E"/>
    <property type="match status" value="1"/>
</dbReference>
<accession>A0A9P1GQT9</accession>
<feature type="domain" description="EF-hand" evidence="7">
    <location>
        <begin position="512"/>
        <end position="547"/>
    </location>
</feature>
<dbReference type="AlphaFoldDB" id="A0A9P1GQT9"/>
<feature type="transmembrane region" description="Helical" evidence="6">
    <location>
        <begin position="417"/>
        <end position="440"/>
    </location>
</feature>
<evidence type="ECO:0000313" key="11">
    <source>
        <dbReference type="Proteomes" id="UP001152797"/>
    </source>
</evidence>
<evidence type="ECO:0000256" key="2">
    <source>
        <dbReference type="ARBA" id="ARBA00022692"/>
    </source>
</evidence>
<dbReference type="InterPro" id="IPR005821">
    <property type="entry name" value="Ion_trans_dom"/>
</dbReference>
<sequence>MESSFKPKQATWEDGYNGEGHHEVNLIQLEKKLQNLHDLVETRFEEHFKLLQASLNRSAKADVDEDSQVESMYEDSQDFERDAHIANMMVPAANTEKSEASEADTAADRCHKKSLSMQTQGIKKGDWKSLVIEKLGRRTRRLLRLAESPAADGPGNGKRAAIVVHTKRPDEQIENQSKVRKWAGYMVYSPLFSYTITLLILLHVILLGVEVDLSASVALEDMPSWFSTFNAVSVTCFVIELILKFVALGCTGFWYGSDAYWNIFDFIVIAVSVVDVVLDFWARLLSPSMSTGQLRLLRSIRFARALRSIRIVRLFRYIGALRTLALSILSTMVSLFWTLALLIIIFYSFGVVLTQLVVEHCRFLGMDSGAGKVAPMSYCPGELRKYWANVPESMLTLFMAISQGLNWEDAMEPLRDVSVLAVVLVILYVVITVFAILNVVTGVFLNTAIESAGADKDVATIRQVHAKAQQVEALQQIFREIDRENDNEVNFEDVRNAMSSGELSSFMESLGISTDDVRTLFMLLDSEHKGLIDLDEFVSGCMQLHGPAKSMQMAKMSYENKLTRQALQSLKKEILKMRKGLKPSNNISTQEDEDTTTEQF</sequence>
<dbReference type="GO" id="GO:0005248">
    <property type="term" value="F:voltage-gated sodium channel activity"/>
    <property type="evidence" value="ECO:0007669"/>
    <property type="project" value="TreeGrafter"/>
</dbReference>
<evidence type="ECO:0000256" key="3">
    <source>
        <dbReference type="ARBA" id="ARBA00022989"/>
    </source>
</evidence>
<name>A0A9P1GQT9_9DINO</name>
<dbReference type="GO" id="GO:0001518">
    <property type="term" value="C:voltage-gated sodium channel complex"/>
    <property type="evidence" value="ECO:0007669"/>
    <property type="project" value="TreeGrafter"/>
</dbReference>
<dbReference type="InterPro" id="IPR027359">
    <property type="entry name" value="Volt_channel_dom_sf"/>
</dbReference>
<organism evidence="8">
    <name type="scientific">Cladocopium goreaui</name>
    <dbReference type="NCBI Taxonomy" id="2562237"/>
    <lineage>
        <taxon>Eukaryota</taxon>
        <taxon>Sar</taxon>
        <taxon>Alveolata</taxon>
        <taxon>Dinophyceae</taxon>
        <taxon>Suessiales</taxon>
        <taxon>Symbiodiniaceae</taxon>
        <taxon>Cladocopium</taxon>
    </lineage>
</organism>
<dbReference type="Proteomes" id="UP001152797">
    <property type="component" value="Unassembled WGS sequence"/>
</dbReference>
<comment type="subcellular location">
    <subcellularLocation>
        <location evidence="1">Membrane</location>
        <topology evidence="1">Multi-pass membrane protein</topology>
    </subcellularLocation>
</comment>
<evidence type="ECO:0000313" key="10">
    <source>
        <dbReference type="EMBL" id="CAL4806801.1"/>
    </source>
</evidence>
<dbReference type="InterPro" id="IPR011992">
    <property type="entry name" value="EF-hand-dom_pair"/>
</dbReference>
<dbReference type="GO" id="GO:0005509">
    <property type="term" value="F:calcium ion binding"/>
    <property type="evidence" value="ECO:0007669"/>
    <property type="project" value="InterPro"/>
</dbReference>
<gene>
    <name evidence="8" type="ORF">C1SCF055_LOCUS43984</name>
</gene>
<keyword evidence="4 6" id="KW-0472">Membrane</keyword>
<reference evidence="9" key="2">
    <citation type="submission" date="2024-04" db="EMBL/GenBank/DDBJ databases">
        <authorList>
            <person name="Chen Y."/>
            <person name="Shah S."/>
            <person name="Dougan E. K."/>
            <person name="Thang M."/>
            <person name="Chan C."/>
        </authorList>
    </citation>
    <scope>NUCLEOTIDE SEQUENCE [LARGE SCALE GENOMIC DNA]</scope>
</reference>
<dbReference type="SUPFAM" id="SSF47473">
    <property type="entry name" value="EF-hand"/>
    <property type="match status" value="1"/>
</dbReference>
<comment type="caution">
    <text evidence="8">The sequence shown here is derived from an EMBL/GenBank/DDBJ whole genome shotgun (WGS) entry which is preliminary data.</text>
</comment>
<reference evidence="8" key="1">
    <citation type="submission" date="2022-10" db="EMBL/GenBank/DDBJ databases">
        <authorList>
            <person name="Chen Y."/>
            <person name="Dougan E. K."/>
            <person name="Chan C."/>
            <person name="Rhodes N."/>
            <person name="Thang M."/>
        </authorList>
    </citation>
    <scope>NUCLEOTIDE SEQUENCE</scope>
</reference>
<dbReference type="SUPFAM" id="SSF81324">
    <property type="entry name" value="Voltage-gated potassium channels"/>
    <property type="match status" value="1"/>
</dbReference>
<proteinExistence type="predicted"/>
<feature type="transmembrane region" description="Helical" evidence="6">
    <location>
        <begin position="261"/>
        <end position="282"/>
    </location>
</feature>
<dbReference type="EMBL" id="CAMXCT010006754">
    <property type="protein sequence ID" value="CAI4019489.1"/>
    <property type="molecule type" value="Genomic_DNA"/>
</dbReference>
<dbReference type="InterPro" id="IPR002048">
    <property type="entry name" value="EF_hand_dom"/>
</dbReference>
<evidence type="ECO:0000313" key="8">
    <source>
        <dbReference type="EMBL" id="CAI4019489.1"/>
    </source>
</evidence>
<dbReference type="EMBL" id="CAMXCT030006754">
    <property type="protein sequence ID" value="CAL4806801.1"/>
    <property type="molecule type" value="Genomic_DNA"/>
</dbReference>
<keyword evidence="11" id="KW-1185">Reference proteome</keyword>
<evidence type="ECO:0000256" key="1">
    <source>
        <dbReference type="ARBA" id="ARBA00004141"/>
    </source>
</evidence>
<feature type="transmembrane region" description="Helical" evidence="6">
    <location>
        <begin position="229"/>
        <end position="255"/>
    </location>
</feature>
<keyword evidence="3 6" id="KW-1133">Transmembrane helix</keyword>
<evidence type="ECO:0000256" key="4">
    <source>
        <dbReference type="ARBA" id="ARBA00023136"/>
    </source>
</evidence>
<feature type="domain" description="EF-hand" evidence="7">
    <location>
        <begin position="469"/>
        <end position="504"/>
    </location>
</feature>
<feature type="transmembrane region" description="Helical" evidence="6">
    <location>
        <begin position="182"/>
        <end position="209"/>
    </location>
</feature>
<protein>
    <submittedName>
        <fullName evidence="10">Voltage-dependent calcium channel type A subunit alpha-1</fullName>
    </submittedName>
</protein>
<dbReference type="PANTHER" id="PTHR10037">
    <property type="entry name" value="VOLTAGE-GATED CATION CHANNEL CALCIUM AND SODIUM"/>
    <property type="match status" value="1"/>
</dbReference>
<evidence type="ECO:0000313" key="9">
    <source>
        <dbReference type="EMBL" id="CAL1172864.1"/>
    </source>
</evidence>
<feature type="transmembrane region" description="Helical" evidence="6">
    <location>
        <begin position="339"/>
        <end position="358"/>
    </location>
</feature>
<dbReference type="Gene3D" id="1.10.238.10">
    <property type="entry name" value="EF-hand"/>
    <property type="match status" value="1"/>
</dbReference>
<dbReference type="PROSITE" id="PS50222">
    <property type="entry name" value="EF_HAND_2"/>
    <property type="match status" value="2"/>
</dbReference>
<dbReference type="Gene3D" id="1.20.120.350">
    <property type="entry name" value="Voltage-gated potassium channels. Chain C"/>
    <property type="match status" value="1"/>
</dbReference>
<dbReference type="EMBL" id="CAMXCT020006754">
    <property type="protein sequence ID" value="CAL1172864.1"/>
    <property type="molecule type" value="Genomic_DNA"/>
</dbReference>
<evidence type="ECO:0000256" key="5">
    <source>
        <dbReference type="SAM" id="MobiDB-lite"/>
    </source>
</evidence>
<evidence type="ECO:0000259" key="7">
    <source>
        <dbReference type="PROSITE" id="PS50222"/>
    </source>
</evidence>
<feature type="compositionally biased region" description="Acidic residues" evidence="5">
    <location>
        <begin position="590"/>
        <end position="600"/>
    </location>
</feature>
<feature type="region of interest" description="Disordered" evidence="5">
    <location>
        <begin position="581"/>
        <end position="600"/>
    </location>
</feature>
<dbReference type="SMART" id="SM00054">
    <property type="entry name" value="EFh"/>
    <property type="match status" value="2"/>
</dbReference>